<proteinExistence type="predicted"/>
<organism evidence="3 4">
    <name type="scientific">Acanthosepion pharaonis</name>
    <name type="common">Pharaoh cuttlefish</name>
    <name type="synonym">Sepia pharaonis</name>
    <dbReference type="NCBI Taxonomy" id="158019"/>
    <lineage>
        <taxon>Eukaryota</taxon>
        <taxon>Metazoa</taxon>
        <taxon>Spiralia</taxon>
        <taxon>Lophotrochozoa</taxon>
        <taxon>Mollusca</taxon>
        <taxon>Cephalopoda</taxon>
        <taxon>Coleoidea</taxon>
        <taxon>Decapodiformes</taxon>
        <taxon>Sepiida</taxon>
        <taxon>Sepiina</taxon>
        <taxon>Sepiidae</taxon>
        <taxon>Acanthosepion</taxon>
    </lineage>
</organism>
<evidence type="ECO:0000256" key="1">
    <source>
        <dbReference type="SAM" id="MobiDB-lite"/>
    </source>
</evidence>
<protein>
    <submittedName>
        <fullName evidence="3">PTPN14_21</fullName>
        <ecNumber evidence="3">3.1.3.48</ecNumber>
    </submittedName>
</protein>
<dbReference type="OrthoDB" id="5854685at2759"/>
<feature type="compositionally biased region" description="Low complexity" evidence="1">
    <location>
        <begin position="400"/>
        <end position="414"/>
    </location>
</feature>
<gene>
    <name evidence="3" type="ORF">SPHA_37554</name>
</gene>
<keyword evidence="2" id="KW-1133">Transmembrane helix</keyword>
<keyword evidence="4" id="KW-1185">Reference proteome</keyword>
<reference evidence="3" key="1">
    <citation type="submission" date="2021-01" db="EMBL/GenBank/DDBJ databases">
        <authorList>
            <person name="Li R."/>
            <person name="Bekaert M."/>
        </authorList>
    </citation>
    <scope>NUCLEOTIDE SEQUENCE</scope>
    <source>
        <strain evidence="3">Farmed</strain>
    </source>
</reference>
<dbReference type="GO" id="GO:0004725">
    <property type="term" value="F:protein tyrosine phosphatase activity"/>
    <property type="evidence" value="ECO:0007669"/>
    <property type="project" value="UniProtKB-EC"/>
</dbReference>
<sequence length="530" mass="59015">MSEFGQVFPPPLSLSLALLVSAEKLQPTTSSTHGNLDNLTPDIVAHHCMNPCGDPNQVPSNNNLPFVAQMSGPAANAMQMQQPDLTYEHRQALLPAYRPSPDYNEVMRNRMDHSIQMNATQTSLQQSVYSVPATTVLVPHHMIANLDNYTAETPQYANVVHQQDTSNMQCHQNAWYTNLVLQPTHSSPELNTTIQGMPGPDSRSEDYMQDNVFCKPPPPYPRVSSSTPDLAAQTNQLNINYSPDLVSRKNIGHVPFAVQSKLDKSMENLAAAVNEVNLSDQESQCSSVSNNTSYSLKDSEKDLEDNPFPSEVEKNNVVVRYVAPDAAPPPSKSKEVATLRESFRRMMIARSNPGCLDRLKTKAKNQTANHILEDASDEENGNIETKTNSSDSSFCREHSLTSGSEAESSSNSTEPAGQVKSNTTSSSVAFEDDHVQFDEDLVDEEDAYIMKRRSMGPLKMAAMNGLTLSRPIILSASEDESRAPKDERRRLLESKLVEVIYFYSERIMFISIYLSIYLSLFLYLKLFIYL</sequence>
<name>A0A812CMJ8_ACAPH</name>
<feature type="transmembrane region" description="Helical" evidence="2">
    <location>
        <begin position="507"/>
        <end position="528"/>
    </location>
</feature>
<feature type="compositionally biased region" description="Polar residues" evidence="1">
    <location>
        <begin position="282"/>
        <end position="296"/>
    </location>
</feature>
<accession>A0A812CMJ8</accession>
<keyword evidence="2" id="KW-0812">Transmembrane</keyword>
<dbReference type="Proteomes" id="UP000597762">
    <property type="component" value="Unassembled WGS sequence"/>
</dbReference>
<evidence type="ECO:0000313" key="3">
    <source>
        <dbReference type="EMBL" id="CAE1272154.1"/>
    </source>
</evidence>
<dbReference type="AlphaFoldDB" id="A0A812CMJ8"/>
<feature type="region of interest" description="Disordered" evidence="1">
    <location>
        <begin position="371"/>
        <end position="425"/>
    </location>
</feature>
<evidence type="ECO:0000313" key="4">
    <source>
        <dbReference type="Proteomes" id="UP000597762"/>
    </source>
</evidence>
<feature type="region of interest" description="Disordered" evidence="1">
    <location>
        <begin position="282"/>
        <end position="310"/>
    </location>
</feature>
<keyword evidence="2" id="KW-0472">Membrane</keyword>
<keyword evidence="3" id="KW-0378">Hydrolase</keyword>
<evidence type="ECO:0000256" key="2">
    <source>
        <dbReference type="SAM" id="Phobius"/>
    </source>
</evidence>
<comment type="caution">
    <text evidence="3">The sequence shown here is derived from an EMBL/GenBank/DDBJ whole genome shotgun (WGS) entry which is preliminary data.</text>
</comment>
<dbReference type="EC" id="3.1.3.48" evidence="3"/>
<feature type="compositionally biased region" description="Polar residues" evidence="1">
    <location>
        <begin position="382"/>
        <end position="393"/>
    </location>
</feature>
<dbReference type="EMBL" id="CAHIKZ030001673">
    <property type="protein sequence ID" value="CAE1272154.1"/>
    <property type="molecule type" value="Genomic_DNA"/>
</dbReference>